<feature type="domain" description="BEACH-type PH" evidence="2">
    <location>
        <begin position="1816"/>
        <end position="1876"/>
    </location>
</feature>
<dbReference type="GO" id="GO:0008104">
    <property type="term" value="P:intracellular protein localization"/>
    <property type="evidence" value="ECO:0007669"/>
    <property type="project" value="TreeGrafter"/>
</dbReference>
<comment type="caution">
    <text evidence="3">The sequence shown here is derived from an EMBL/GenBank/DDBJ whole genome shotgun (WGS) entry which is preliminary data.</text>
</comment>
<dbReference type="InterPro" id="IPR010508">
    <property type="entry name" value="NBEA-like_DUF1088"/>
</dbReference>
<protein>
    <submittedName>
        <fullName evidence="3">Lipopolysaccharide-responsive and beige-like anchor protein</fullName>
    </submittedName>
</protein>
<dbReference type="InterPro" id="IPR046852">
    <property type="entry name" value="Neurobeachin_a-sol"/>
</dbReference>
<organism evidence="3 4">
    <name type="scientific">Hypsibius exemplaris</name>
    <name type="common">Freshwater tardigrade</name>
    <dbReference type="NCBI Taxonomy" id="2072580"/>
    <lineage>
        <taxon>Eukaryota</taxon>
        <taxon>Metazoa</taxon>
        <taxon>Ecdysozoa</taxon>
        <taxon>Tardigrada</taxon>
        <taxon>Eutardigrada</taxon>
        <taxon>Parachela</taxon>
        <taxon>Hypsibioidea</taxon>
        <taxon>Hypsibiidae</taxon>
        <taxon>Hypsibius</taxon>
    </lineage>
</organism>
<dbReference type="EMBL" id="MTYJ01000046">
    <property type="protein sequence ID" value="OQV18752.1"/>
    <property type="molecule type" value="Genomic_DNA"/>
</dbReference>
<feature type="region of interest" description="Disordered" evidence="1">
    <location>
        <begin position="1742"/>
        <end position="1764"/>
    </location>
</feature>
<feature type="compositionally biased region" description="Basic and acidic residues" evidence="1">
    <location>
        <begin position="1470"/>
        <end position="1483"/>
    </location>
</feature>
<dbReference type="Pfam" id="PF20425">
    <property type="entry name" value="Neurobeachin"/>
    <property type="match status" value="1"/>
</dbReference>
<feature type="compositionally biased region" description="Polar residues" evidence="1">
    <location>
        <begin position="1445"/>
        <end position="1460"/>
    </location>
</feature>
<evidence type="ECO:0000256" key="1">
    <source>
        <dbReference type="SAM" id="MobiDB-lite"/>
    </source>
</evidence>
<dbReference type="OrthoDB" id="26681at2759"/>
<feature type="compositionally biased region" description="Polar residues" evidence="1">
    <location>
        <begin position="1105"/>
        <end position="1141"/>
    </location>
</feature>
<dbReference type="Pfam" id="PF13385">
    <property type="entry name" value="Laminin_G_3"/>
    <property type="match status" value="1"/>
</dbReference>
<feature type="compositionally biased region" description="Acidic residues" evidence="1">
    <location>
        <begin position="97"/>
        <end position="108"/>
    </location>
</feature>
<feature type="region of interest" description="Disordered" evidence="1">
    <location>
        <begin position="1429"/>
        <end position="1527"/>
    </location>
</feature>
<dbReference type="GO" id="GO:0016020">
    <property type="term" value="C:membrane"/>
    <property type="evidence" value="ECO:0007669"/>
    <property type="project" value="TreeGrafter"/>
</dbReference>
<feature type="compositionally biased region" description="Basic and acidic residues" evidence="1">
    <location>
        <begin position="51"/>
        <end position="61"/>
    </location>
</feature>
<evidence type="ECO:0000313" key="4">
    <source>
        <dbReference type="Proteomes" id="UP000192578"/>
    </source>
</evidence>
<gene>
    <name evidence="3" type="ORF">BV898_07190</name>
</gene>
<dbReference type="Gene3D" id="2.30.29.30">
    <property type="entry name" value="Pleckstrin-homology domain (PH domain)/Phosphotyrosine-binding domain (PTB)"/>
    <property type="match status" value="1"/>
</dbReference>
<dbReference type="Gene3D" id="2.60.120.200">
    <property type="match status" value="1"/>
</dbReference>
<dbReference type="SUPFAM" id="SSF48371">
    <property type="entry name" value="ARM repeat"/>
    <property type="match status" value="1"/>
</dbReference>
<dbReference type="InterPro" id="IPR031570">
    <property type="entry name" value="NBEA/BDCP_DUF4704"/>
</dbReference>
<dbReference type="PANTHER" id="PTHR13743:SF162">
    <property type="entry name" value="NEUROBEACHIN"/>
    <property type="match status" value="1"/>
</dbReference>
<dbReference type="PANTHER" id="PTHR13743">
    <property type="entry name" value="BEIGE/BEACH-RELATED"/>
    <property type="match status" value="1"/>
</dbReference>
<dbReference type="InterPro" id="IPR011993">
    <property type="entry name" value="PH-like_dom_sf"/>
</dbReference>
<dbReference type="PROSITE" id="PS51783">
    <property type="entry name" value="PH_BEACH"/>
    <property type="match status" value="1"/>
</dbReference>
<feature type="region of interest" description="Disordered" evidence="1">
    <location>
        <begin position="1077"/>
        <end position="1158"/>
    </location>
</feature>
<proteinExistence type="predicted"/>
<dbReference type="SUPFAM" id="SSF49899">
    <property type="entry name" value="Concanavalin A-like lectins/glucanases"/>
    <property type="match status" value="1"/>
</dbReference>
<feature type="compositionally biased region" description="Basic and acidic residues" evidence="1">
    <location>
        <begin position="1510"/>
        <end position="1519"/>
    </location>
</feature>
<reference evidence="4" key="1">
    <citation type="submission" date="2017-01" db="EMBL/GenBank/DDBJ databases">
        <title>Comparative genomics of anhydrobiosis in the tardigrade Hypsibius dujardini.</title>
        <authorList>
            <person name="Yoshida Y."/>
            <person name="Koutsovoulos G."/>
            <person name="Laetsch D."/>
            <person name="Stevens L."/>
            <person name="Kumar S."/>
            <person name="Horikawa D."/>
            <person name="Ishino K."/>
            <person name="Komine S."/>
            <person name="Tomita M."/>
            <person name="Blaxter M."/>
            <person name="Arakawa K."/>
        </authorList>
    </citation>
    <scope>NUCLEOTIDE SEQUENCE [LARGE SCALE GENOMIC DNA]</scope>
    <source>
        <strain evidence="4">Z151</strain>
    </source>
</reference>
<feature type="region of interest" description="Disordered" evidence="1">
    <location>
        <begin position="1"/>
        <end position="124"/>
    </location>
</feature>
<dbReference type="GO" id="GO:0005829">
    <property type="term" value="C:cytosol"/>
    <property type="evidence" value="ECO:0007669"/>
    <property type="project" value="TreeGrafter"/>
</dbReference>
<dbReference type="InterPro" id="IPR016024">
    <property type="entry name" value="ARM-type_fold"/>
</dbReference>
<evidence type="ECO:0000313" key="3">
    <source>
        <dbReference type="EMBL" id="OQV18752.1"/>
    </source>
</evidence>
<dbReference type="InterPro" id="IPR013320">
    <property type="entry name" value="ConA-like_dom_sf"/>
</dbReference>
<name>A0A1W0WU82_HYPEX</name>
<keyword evidence="4" id="KW-1185">Reference proteome</keyword>
<dbReference type="Proteomes" id="UP000192578">
    <property type="component" value="Unassembled WGS sequence"/>
</dbReference>
<dbReference type="GO" id="GO:0019901">
    <property type="term" value="F:protein kinase binding"/>
    <property type="evidence" value="ECO:0007669"/>
    <property type="project" value="TreeGrafter"/>
</dbReference>
<dbReference type="Pfam" id="PF15787">
    <property type="entry name" value="DUF4704"/>
    <property type="match status" value="1"/>
</dbReference>
<dbReference type="InterPro" id="IPR023362">
    <property type="entry name" value="PH-BEACH_dom"/>
</dbReference>
<dbReference type="InterPro" id="IPR050865">
    <property type="entry name" value="BEACH_Domain"/>
</dbReference>
<accession>A0A1W0WU82</accession>
<dbReference type="Pfam" id="PF06469">
    <property type="entry name" value="DUF1088"/>
    <property type="match status" value="1"/>
</dbReference>
<sequence length="1876" mass="208520">MAEKSAGEMDNPPGADAMQPEDNAPSTETIVTEVIEDLPASGDATRPPDFPTEKEFLEELPKQSSPEEIVHEETSSEEVVVEQAPQPDVARTVVVQDADEESGNEEEGTPIPSGDSGEEDVRDTSMADAGRELFKEATVVDIPLTAAVPPAVAAAVAAKVETREIDILGGGDPTKALDKVLDGFLSGALSSREVADLALNVLVDGEFDMELNHTVKNPDRLVQVTKFLDKCPSNLQAEVWSVVVAFLKKSLLNLQTCTECHMLSLLLERLPNSDDVVGSLLIELLGLLASHSITVRELKQLFQAFQATSEGTVLPRHTPKLLSVLQQMPQRKGPDCFFSFPGTPGSVIALPPIAKWPCNSGFTFSTWFRLEPKSSVITERERLHLFSFRTAKGLGYSAHFIPGGVVFTCMKVQGKGLQHTLFFDFQPRKWYMMTVVFVYNRWSRSEIRCSVNGQQVSATDVSWFVSANETFDRCFIGGTVEQTEDTTFRGQMSSLYLFDEALNVQQIYGMYILGADYKNQFRHENEKSDLVSEDLKKILYDNALCHAIVFLYNPVACDGQLCLESSPKTNQYFLHSPHALMQRDVKSVVTHSIYSTLHSIGGIQVLFPLFEQLDCPVQGSDGQDAQIDHSICGALLQFIGALLERSTAVQQHMLQSNGFMVLSYMLTKASKEHITDDVLHAILTMTQHLLASPGSIALVKQLFDYVLFNPALWIHASVKVQMDLYTYLATEFVSNAAIYGNIRRTSTVIQTLHALKHYYYVVNPVHRSGIEGKVEEDLRMPRKNILDIRAYLLLFVKQLIVKGEGIEDDELDSILNYLHTVHEDDNLHDVLQLLIALTSEHPQSMVPGFDRCQGIRAVYKLLAAKSEIIRIQALKLLAFFLRHCTAKRKSDVMQPQNLYSLLSERLLLNNDHITIAVYNVLFEILTEVASSQILYVKHADPEGSMKFENPLVLKVIAVLLRQSKQIPEILELKRVFLSDMMALCSNSRDNKRIILQMSVWQEWLINLAYVYPQNPDEQKVSDMVHSLFRMLLYHAIKFEYGGWRVWVDTLSIAHSKISFEDFRLEVSKVYGGAGSPDHGFNSDVSAGRRASTNGVDRPDTPTEPDASTENSDAVSITETEVRSETNTSVNKDATITRNRAGSSKLAKATGQQVFSTGPTPPAFRIPDFKWSAIHQRLLSDLLFSIETDVQAWRSHNTKTVIETVKAPENEIFITNTLHMISQSVDNLIIACGGLLPLLACATSPQNEIDTVEPSQGLSIEIVISFLQRMVNLVDVLCFASPINLANLEKEKGLRKGGILRQSLRLVCTSAVRNCLECREKAKQRLGGGRLSVSGEGAGQEAPKSDHMQSLIGGVQPTPKNIVENLVGQHPVTDVERLLQDMDINRLQAVVYRDIEDSKQSQFLALAVMYFLSVLMVSRYRDILEPEVGKEGLSRTSSVVDDRSTVTRTASVMSSGSTMTATAEPGSQDAAGEKMDEISLRRSDSVTSHDAPNQEGISAIRVESSAAGEVKPSDGDDESRYTTSQLPKNAPSFTVAPVSVANLTEKLERALGTTAALLREIVLDFTPYLSKTLIGSHGQELLAEGKGLSTFKDSTSVVELVMLLCSQEWQNSLQKHAGLAFIELVNEGRLLSHAMKDHIVRVANEAEFILNRMRADDVLKHAEFETLCAHSLHQHKENAKLCDRLITSARRRDHTFARRTVDKILTVMMDSHGTWQMSGNTKVKRYWKLDNWEDDCRRRRRLVPNPYGTSHGEAVLRSSGPSTTDEIPLEDAMQQAEEPLHARLASLGFGHREVPLEVGEDIDSNSEELEMEYNNSKNVGPLTFTTECRLIAPGFALKGTLSITSNDLYFDADEEDPEFQNMDIEVMSDFDIAGGQE</sequence>
<evidence type="ECO:0000259" key="2">
    <source>
        <dbReference type="PROSITE" id="PS51783"/>
    </source>
</evidence>